<organism evidence="9 10">
    <name type="scientific">Didymella heteroderae</name>
    <dbReference type="NCBI Taxonomy" id="1769908"/>
    <lineage>
        <taxon>Eukaryota</taxon>
        <taxon>Fungi</taxon>
        <taxon>Dikarya</taxon>
        <taxon>Ascomycota</taxon>
        <taxon>Pezizomycotina</taxon>
        <taxon>Dothideomycetes</taxon>
        <taxon>Pleosporomycetidae</taxon>
        <taxon>Pleosporales</taxon>
        <taxon>Pleosporineae</taxon>
        <taxon>Didymellaceae</taxon>
        <taxon>Didymella</taxon>
    </lineage>
</organism>
<evidence type="ECO:0000256" key="1">
    <source>
        <dbReference type="ARBA" id="ARBA00004141"/>
    </source>
</evidence>
<dbReference type="PROSITE" id="PS50850">
    <property type="entry name" value="MFS"/>
    <property type="match status" value="1"/>
</dbReference>
<comment type="similarity">
    <text evidence="2">Belongs to the major facilitator superfamily. Sugar transporter (TC 2.A.1.1) family.</text>
</comment>
<evidence type="ECO:0000313" key="9">
    <source>
        <dbReference type="EMBL" id="KAF3033037.1"/>
    </source>
</evidence>
<dbReference type="InterPro" id="IPR005829">
    <property type="entry name" value="Sugar_transporter_CS"/>
</dbReference>
<dbReference type="InterPro" id="IPR036259">
    <property type="entry name" value="MFS_trans_sf"/>
</dbReference>
<evidence type="ECO:0000313" key="10">
    <source>
        <dbReference type="Proteomes" id="UP000758155"/>
    </source>
</evidence>
<dbReference type="Pfam" id="PF00083">
    <property type="entry name" value="Sugar_tr"/>
    <property type="match status" value="1"/>
</dbReference>
<gene>
    <name evidence="9" type="ORF">E8E12_004093</name>
</gene>
<feature type="transmembrane region" description="Helical" evidence="7">
    <location>
        <begin position="26"/>
        <end position="47"/>
    </location>
</feature>
<feature type="transmembrane region" description="Helical" evidence="7">
    <location>
        <begin position="67"/>
        <end position="88"/>
    </location>
</feature>
<dbReference type="GO" id="GO:0016020">
    <property type="term" value="C:membrane"/>
    <property type="evidence" value="ECO:0007669"/>
    <property type="project" value="UniProtKB-SubCell"/>
</dbReference>
<dbReference type="EMBL" id="SWKV01000088">
    <property type="protein sequence ID" value="KAF3033037.1"/>
    <property type="molecule type" value="Genomic_DNA"/>
</dbReference>
<evidence type="ECO:0000256" key="6">
    <source>
        <dbReference type="ARBA" id="ARBA00023136"/>
    </source>
</evidence>
<keyword evidence="10" id="KW-1185">Reference proteome</keyword>
<proteinExistence type="inferred from homology"/>
<protein>
    <recommendedName>
        <fullName evidence="8">Major facilitator superfamily (MFS) profile domain-containing protein</fullName>
    </recommendedName>
</protein>
<reference evidence="9" key="1">
    <citation type="submission" date="2019-04" db="EMBL/GenBank/DDBJ databases">
        <title>Sequencing of skin fungus with MAO and IRED activity.</title>
        <authorList>
            <person name="Marsaioli A.J."/>
            <person name="Bonatto J.M.C."/>
            <person name="Reis Junior O."/>
        </authorList>
    </citation>
    <scope>NUCLEOTIDE SEQUENCE</scope>
    <source>
        <strain evidence="9">28M1</strain>
    </source>
</reference>
<feature type="transmembrane region" description="Helical" evidence="7">
    <location>
        <begin position="442"/>
        <end position="463"/>
    </location>
</feature>
<comment type="subcellular location">
    <subcellularLocation>
        <location evidence="1">Membrane</location>
        <topology evidence="1">Multi-pass membrane protein</topology>
    </subcellularLocation>
</comment>
<keyword evidence="4 7" id="KW-0812">Transmembrane</keyword>
<evidence type="ECO:0000256" key="2">
    <source>
        <dbReference type="ARBA" id="ARBA00010992"/>
    </source>
</evidence>
<feature type="transmembrane region" description="Helical" evidence="7">
    <location>
        <begin position="278"/>
        <end position="300"/>
    </location>
</feature>
<feature type="transmembrane region" description="Helical" evidence="7">
    <location>
        <begin position="156"/>
        <end position="175"/>
    </location>
</feature>
<dbReference type="Gene3D" id="1.20.1250.20">
    <property type="entry name" value="MFS general substrate transporter like domains"/>
    <property type="match status" value="1"/>
</dbReference>
<name>A0A9P5BXB2_9PLEO</name>
<dbReference type="PROSITE" id="PS00216">
    <property type="entry name" value="SUGAR_TRANSPORT_1"/>
    <property type="match status" value="1"/>
</dbReference>
<dbReference type="SUPFAM" id="SSF103473">
    <property type="entry name" value="MFS general substrate transporter"/>
    <property type="match status" value="1"/>
</dbReference>
<dbReference type="InterPro" id="IPR050360">
    <property type="entry name" value="MFS_Sugar_Transporters"/>
</dbReference>
<feature type="transmembrane region" description="Helical" evidence="7">
    <location>
        <begin position="344"/>
        <end position="367"/>
    </location>
</feature>
<accession>A0A9P5BXB2</accession>
<dbReference type="GO" id="GO:0005351">
    <property type="term" value="F:carbohydrate:proton symporter activity"/>
    <property type="evidence" value="ECO:0007669"/>
    <property type="project" value="TreeGrafter"/>
</dbReference>
<dbReference type="PANTHER" id="PTHR48022:SF3">
    <property type="entry name" value="HEXOSE TRANSPORTER PROTEIN (AFU_ORTHOLOGUE AFUA_8G04480)-RELATED"/>
    <property type="match status" value="1"/>
</dbReference>
<dbReference type="FunFam" id="1.20.1250.20:FF:000134">
    <property type="entry name" value="MFS sugar transporter protein"/>
    <property type="match status" value="1"/>
</dbReference>
<feature type="transmembrane region" description="Helical" evidence="7">
    <location>
        <begin position="312"/>
        <end position="332"/>
    </location>
</feature>
<comment type="caution">
    <text evidence="9">The sequence shown here is derived from an EMBL/GenBank/DDBJ whole genome shotgun (WGS) entry which is preliminary data.</text>
</comment>
<keyword evidence="5 7" id="KW-1133">Transmembrane helix</keyword>
<feature type="transmembrane region" description="Helical" evidence="7">
    <location>
        <begin position="124"/>
        <end position="144"/>
    </location>
</feature>
<dbReference type="Proteomes" id="UP000758155">
    <property type="component" value="Unassembled WGS sequence"/>
</dbReference>
<dbReference type="InterPro" id="IPR020846">
    <property type="entry name" value="MFS_dom"/>
</dbReference>
<keyword evidence="6 7" id="KW-0472">Membrane</keyword>
<evidence type="ECO:0000256" key="4">
    <source>
        <dbReference type="ARBA" id="ARBA00022692"/>
    </source>
</evidence>
<evidence type="ECO:0000256" key="7">
    <source>
        <dbReference type="SAM" id="Phobius"/>
    </source>
</evidence>
<evidence type="ECO:0000256" key="3">
    <source>
        <dbReference type="ARBA" id="ARBA00022448"/>
    </source>
</evidence>
<feature type="domain" description="Major facilitator superfamily (MFS) profile" evidence="8">
    <location>
        <begin position="29"/>
        <end position="467"/>
    </location>
</feature>
<feature type="transmembrane region" description="Helical" evidence="7">
    <location>
        <begin position="415"/>
        <end position="436"/>
    </location>
</feature>
<feature type="transmembrane region" description="Helical" evidence="7">
    <location>
        <begin position="379"/>
        <end position="403"/>
    </location>
</feature>
<evidence type="ECO:0000256" key="5">
    <source>
        <dbReference type="ARBA" id="ARBA00022989"/>
    </source>
</evidence>
<dbReference type="OrthoDB" id="6133115at2759"/>
<keyword evidence="3" id="KW-0813">Transport</keyword>
<evidence type="ECO:0000259" key="8">
    <source>
        <dbReference type="PROSITE" id="PS50850"/>
    </source>
</evidence>
<sequence length="521" mass="56950">MAASSDLDQLPTDDVPWYKRRYLLRLNFVILSLMMFSSTGGYDGSIMGNLLALKTWYGFMGQPTGAYLGWINACYILASGVAFPIGAWMTERFGRKSPIYCGYLLLVPGAVMQTTAQSEKVYTYSRILLGMGGAFFMVATPLLINEIALPKHRSIASALYMCGYYVGGTLASWVVYGTRVMDDSWSWRIPTVLQLVCPLLALPGFILCHESPRWLVSVGRSNDARYILAVCHAGGDTGAPLVEYQMVEIETAIAAEKEITASASYADMVKSPGNRHRLFITVTLGIFSQWAGNGVVSYYLPLMLNTVGITATSHQTLISACLNVWNLLFALGASLNVDRLGRRFLFLASATTMLLSFVVITGLSGSFANTLSPSVGTAVIPFIFIFFAGYDIALTPFLSAYPCEIWQFSLRSRGLTVGWISAFCALFFNIFVNAIALDAIGWKYYFVFVAVLALMLGTVYVAYPETRGHTLEQMAVVFDKNAAGLLPPEVVLEKAEALHRDSIAATSKTDGNLTTKVEVVA</sequence>
<dbReference type="AlphaFoldDB" id="A0A9P5BXB2"/>
<dbReference type="InterPro" id="IPR005828">
    <property type="entry name" value="MFS_sugar_transport-like"/>
</dbReference>
<dbReference type="PANTHER" id="PTHR48022">
    <property type="entry name" value="PLASTIDIC GLUCOSE TRANSPORTER 4"/>
    <property type="match status" value="1"/>
</dbReference>